<keyword evidence="2" id="KW-0808">Transferase</keyword>
<evidence type="ECO:0000256" key="2">
    <source>
        <dbReference type="ARBA" id="ARBA00022679"/>
    </source>
</evidence>
<dbReference type="InterPro" id="IPR029063">
    <property type="entry name" value="SAM-dependent_MTases_sf"/>
</dbReference>
<dbReference type="PANTHER" id="PTHR13090">
    <property type="entry name" value="ARGININE-HYDROXYLASE NDUFAF5, MITOCHONDRIAL"/>
    <property type="match status" value="1"/>
</dbReference>
<organism evidence="3 4">
    <name type="scientific">Hallerella porci</name>
    <dbReference type="NCBI Taxonomy" id="1945871"/>
    <lineage>
        <taxon>Bacteria</taxon>
        <taxon>Pseudomonadati</taxon>
        <taxon>Fibrobacterota</taxon>
        <taxon>Fibrobacteria</taxon>
        <taxon>Fibrobacterales</taxon>
        <taxon>Fibrobacteraceae</taxon>
        <taxon>Hallerella</taxon>
    </lineage>
</organism>
<evidence type="ECO:0000313" key="3">
    <source>
        <dbReference type="EMBL" id="PWK99177.1"/>
    </source>
</evidence>
<gene>
    <name evidence="3" type="ORF">B0H50_11324</name>
</gene>
<protein>
    <submittedName>
        <fullName evidence="3">Malonyl-CoA O-methyltransferase</fullName>
    </submittedName>
</protein>
<dbReference type="Gene3D" id="3.40.50.150">
    <property type="entry name" value="Vaccinia Virus protein VP39"/>
    <property type="match status" value="1"/>
</dbReference>
<evidence type="ECO:0000313" key="4">
    <source>
        <dbReference type="Proteomes" id="UP000245523"/>
    </source>
</evidence>
<keyword evidence="4" id="KW-1185">Reference proteome</keyword>
<dbReference type="EMBL" id="QGHD01000013">
    <property type="protein sequence ID" value="PWK99177.1"/>
    <property type="molecule type" value="Genomic_DNA"/>
</dbReference>
<dbReference type="Proteomes" id="UP000245523">
    <property type="component" value="Unassembled WGS sequence"/>
</dbReference>
<evidence type="ECO:0000256" key="1">
    <source>
        <dbReference type="ARBA" id="ARBA00022603"/>
    </source>
</evidence>
<dbReference type="Pfam" id="PF13489">
    <property type="entry name" value="Methyltransf_23"/>
    <property type="match status" value="1"/>
</dbReference>
<dbReference type="PANTHER" id="PTHR13090:SF1">
    <property type="entry name" value="ARGININE-HYDROXYLASE NDUFAF5, MITOCHONDRIAL"/>
    <property type="match status" value="1"/>
</dbReference>
<dbReference type="InterPro" id="IPR050602">
    <property type="entry name" value="Malonyl-ACP_OMT"/>
</dbReference>
<accession>A0ABX5LK85</accession>
<reference evidence="3 4" key="1">
    <citation type="submission" date="2018-05" db="EMBL/GenBank/DDBJ databases">
        <title>Animal gut microbial communities from fecal samples from Wisconsin, USA.</title>
        <authorList>
            <person name="Neumann A."/>
        </authorList>
    </citation>
    <scope>NUCLEOTIDE SEQUENCE [LARGE SCALE GENOMIC DNA]</scope>
    <source>
        <strain evidence="3 4">UWS4</strain>
    </source>
</reference>
<dbReference type="SUPFAM" id="SSF53335">
    <property type="entry name" value="S-adenosyl-L-methionine-dependent methyltransferases"/>
    <property type="match status" value="1"/>
</dbReference>
<proteinExistence type="predicted"/>
<sequence>MRFERAKNYDEFATAQKKAAADLSELLTKQIHAADKIYEIGCGSGIFTQHILKEISFKELTLNDLYKSLPMEKYPSQIGDICTLEIPKNLNLIVSSSVLQWIDDLNSLFQKIDDSLFEKGMFAFAMFTNGTLFELERFTHQGLAYKTPDEICSLLKNHFEILDSKENFCTLQFENLFALLDSLKQTGVNNLDGNFHLTKSNFKELEKSFDGKFNLTYRYLVVVCKKFN</sequence>
<comment type="caution">
    <text evidence="3">The sequence shown here is derived from an EMBL/GenBank/DDBJ whole genome shotgun (WGS) entry which is preliminary data.</text>
</comment>
<keyword evidence="1" id="KW-0489">Methyltransferase</keyword>
<name>A0ABX5LK85_9BACT</name>
<dbReference type="RefSeq" id="WP_106198938.1">
    <property type="nucleotide sequence ID" value="NZ_JAXEIU010000011.1"/>
</dbReference>